<proteinExistence type="predicted"/>
<dbReference type="Proteomes" id="UP000325315">
    <property type="component" value="Unassembled WGS sequence"/>
</dbReference>
<keyword evidence="2" id="KW-1185">Reference proteome</keyword>
<name>A0A5B6WQ90_9ROSI</name>
<evidence type="ECO:0000313" key="2">
    <source>
        <dbReference type="Proteomes" id="UP000325315"/>
    </source>
</evidence>
<gene>
    <name evidence="1" type="ORF">EPI10_005665</name>
</gene>
<dbReference type="AlphaFoldDB" id="A0A5B6WQ90"/>
<organism evidence="1 2">
    <name type="scientific">Gossypium australe</name>
    <dbReference type="NCBI Taxonomy" id="47621"/>
    <lineage>
        <taxon>Eukaryota</taxon>
        <taxon>Viridiplantae</taxon>
        <taxon>Streptophyta</taxon>
        <taxon>Embryophyta</taxon>
        <taxon>Tracheophyta</taxon>
        <taxon>Spermatophyta</taxon>
        <taxon>Magnoliopsida</taxon>
        <taxon>eudicotyledons</taxon>
        <taxon>Gunneridae</taxon>
        <taxon>Pentapetalae</taxon>
        <taxon>rosids</taxon>
        <taxon>malvids</taxon>
        <taxon>Malvales</taxon>
        <taxon>Malvaceae</taxon>
        <taxon>Malvoideae</taxon>
        <taxon>Gossypium</taxon>
    </lineage>
</organism>
<evidence type="ECO:0000313" key="1">
    <source>
        <dbReference type="EMBL" id="KAA3483498.1"/>
    </source>
</evidence>
<sequence length="69" mass="7822">MPNIWQHDCIISDMCRISTVWCVGLGECFKPHMVTHSLRQIGATEGSTVTAYFYGFILFYGYEVLALSL</sequence>
<protein>
    <submittedName>
        <fullName evidence="1">Uncharacterized protein</fullName>
    </submittedName>
</protein>
<dbReference type="EMBL" id="SMMG02000002">
    <property type="protein sequence ID" value="KAA3483498.1"/>
    <property type="molecule type" value="Genomic_DNA"/>
</dbReference>
<comment type="caution">
    <text evidence="1">The sequence shown here is derived from an EMBL/GenBank/DDBJ whole genome shotgun (WGS) entry which is preliminary data.</text>
</comment>
<reference evidence="1" key="1">
    <citation type="submission" date="2019-08" db="EMBL/GenBank/DDBJ databases">
        <authorList>
            <person name="Liu F."/>
        </authorList>
    </citation>
    <scope>NUCLEOTIDE SEQUENCE [LARGE SCALE GENOMIC DNA]</scope>
    <source>
        <strain evidence="1">PA1801</strain>
        <tissue evidence="1">Leaf</tissue>
    </source>
</reference>
<accession>A0A5B6WQ90</accession>